<proteinExistence type="predicted"/>
<reference evidence="3" key="1">
    <citation type="submission" date="2017-02" db="UniProtKB">
        <authorList>
            <consortium name="WormBaseParasite"/>
        </authorList>
    </citation>
    <scope>IDENTIFICATION</scope>
</reference>
<accession>A0A0N5BIQ1</accession>
<evidence type="ECO:0000313" key="2">
    <source>
        <dbReference type="Proteomes" id="UP000046392"/>
    </source>
</evidence>
<dbReference type="STRING" id="174720.A0A0N5BIQ1"/>
<dbReference type="WBParaSite" id="SPAL_0000583100.1">
    <property type="protein sequence ID" value="SPAL_0000583100.1"/>
    <property type="gene ID" value="SPAL_0000583100"/>
</dbReference>
<dbReference type="Proteomes" id="UP000046392">
    <property type="component" value="Unplaced"/>
</dbReference>
<dbReference type="InterPro" id="IPR000210">
    <property type="entry name" value="BTB/POZ_dom"/>
</dbReference>
<keyword evidence="2" id="KW-1185">Reference proteome</keyword>
<dbReference type="AlphaFoldDB" id="A0A0N5BIQ1"/>
<dbReference type="Pfam" id="PF00651">
    <property type="entry name" value="BTB"/>
    <property type="match status" value="1"/>
</dbReference>
<organism evidence="2 3">
    <name type="scientific">Strongyloides papillosus</name>
    <name type="common">Intestinal threadworm</name>
    <dbReference type="NCBI Taxonomy" id="174720"/>
    <lineage>
        <taxon>Eukaryota</taxon>
        <taxon>Metazoa</taxon>
        <taxon>Ecdysozoa</taxon>
        <taxon>Nematoda</taxon>
        <taxon>Chromadorea</taxon>
        <taxon>Rhabditida</taxon>
        <taxon>Tylenchina</taxon>
        <taxon>Panagrolaimomorpha</taxon>
        <taxon>Strongyloidoidea</taxon>
        <taxon>Strongyloididae</taxon>
        <taxon>Strongyloides</taxon>
    </lineage>
</organism>
<feature type="domain" description="BTB" evidence="1">
    <location>
        <begin position="73"/>
        <end position="140"/>
    </location>
</feature>
<dbReference type="PROSITE" id="PS50097">
    <property type="entry name" value="BTB"/>
    <property type="match status" value="1"/>
</dbReference>
<dbReference type="PANTHER" id="PTHR24413">
    <property type="entry name" value="SPECKLE-TYPE POZ PROTEIN"/>
    <property type="match status" value="1"/>
</dbReference>
<sequence>MVNLELGGKNWKFVTRDFLLDKLNGLIINDTLKILCEAEITDLNNSDASINVTIPRSKLSLDLGNLFDSTLFYDCVVKVEDTEIQVHRAVLAARSPVFCDIFKGKLEESQTNVVEIEDFRVEVVRKMLEYIYKDEISDIEGMASEMFEIANRYELHRLKAISEQSMCTSLTIENVLERFALSDKYPTERLNKCCEELILRNMERLTKTK</sequence>
<evidence type="ECO:0000259" key="1">
    <source>
        <dbReference type="PROSITE" id="PS50097"/>
    </source>
</evidence>
<evidence type="ECO:0000313" key="3">
    <source>
        <dbReference type="WBParaSite" id="SPAL_0000583100.1"/>
    </source>
</evidence>
<protein>
    <submittedName>
        <fullName evidence="3">BTB domain-containing protein</fullName>
    </submittedName>
</protein>
<name>A0A0N5BIQ1_STREA</name>
<dbReference type="SMART" id="SM00225">
    <property type="entry name" value="BTB"/>
    <property type="match status" value="1"/>
</dbReference>
<dbReference type="Gene3D" id="3.30.710.10">
    <property type="entry name" value="Potassium Channel Kv1.1, Chain A"/>
    <property type="match status" value="1"/>
</dbReference>
<dbReference type="InterPro" id="IPR011333">
    <property type="entry name" value="SKP1/BTB/POZ_sf"/>
</dbReference>
<dbReference type="SUPFAM" id="SSF54695">
    <property type="entry name" value="POZ domain"/>
    <property type="match status" value="1"/>
</dbReference>